<gene>
    <name evidence="1" type="ORF">Aocu_10510</name>
</gene>
<dbReference type="KEGG" id="aoc:Aocu_10510"/>
<dbReference type="Proteomes" id="UP000032434">
    <property type="component" value="Chromosome 1"/>
</dbReference>
<dbReference type="STRING" id="35623.Aocu_10510"/>
<accession>A0A061ACI0</accession>
<dbReference type="EMBL" id="LK028559">
    <property type="protein sequence ID" value="CDR31124.1"/>
    <property type="molecule type" value="Genomic_DNA"/>
</dbReference>
<dbReference type="AlphaFoldDB" id="A0A061ACI0"/>
<dbReference type="HOGENOM" id="CLU_2010245_0_0_14"/>
<evidence type="ECO:0000313" key="2">
    <source>
        <dbReference type="Proteomes" id="UP000032434"/>
    </source>
</evidence>
<name>A0A061ACI0_9MOLU</name>
<dbReference type="OrthoDB" id="384811at2"/>
<keyword evidence="2" id="KW-1185">Reference proteome</keyword>
<reference evidence="2" key="1">
    <citation type="submission" date="2014-05" db="EMBL/GenBank/DDBJ databases">
        <authorList>
            <person name="Kube M."/>
        </authorList>
    </citation>
    <scope>NUCLEOTIDE SEQUENCE [LARGE SCALE GENOMIC DNA]</scope>
</reference>
<dbReference type="RefSeq" id="WP_045749575.1">
    <property type="nucleotide sequence ID" value="NZ_UFRU01000001.1"/>
</dbReference>
<evidence type="ECO:0000313" key="1">
    <source>
        <dbReference type="EMBL" id="CDR31124.1"/>
    </source>
</evidence>
<dbReference type="InParanoid" id="A0A061ACI0"/>
<proteinExistence type="predicted"/>
<sequence>MITYKKHIQTFKSMLHILKTEKDINSIRNHIIIFMKYLEKHHLLIKDYAAYHKLFLCCEVKACSIKDQSIEAKLAFLTLIHRMDFIDSNSDVFIIYYKNHMLQEIIESAIDSLELLIGGIDNV</sequence>
<organism evidence="1 2">
    <name type="scientific">Acholeplasma oculi</name>
    <dbReference type="NCBI Taxonomy" id="35623"/>
    <lineage>
        <taxon>Bacteria</taxon>
        <taxon>Bacillati</taxon>
        <taxon>Mycoplasmatota</taxon>
        <taxon>Mollicutes</taxon>
        <taxon>Acholeplasmatales</taxon>
        <taxon>Acholeplasmataceae</taxon>
        <taxon>Acholeplasma</taxon>
    </lineage>
</organism>
<dbReference type="PATRIC" id="fig|35623.3.peg.1051"/>
<protein>
    <submittedName>
        <fullName evidence="1">Uncharacterized protein</fullName>
    </submittedName>
</protein>